<feature type="transmembrane region" description="Helical" evidence="1">
    <location>
        <begin position="78"/>
        <end position="99"/>
    </location>
</feature>
<evidence type="ECO:0000256" key="1">
    <source>
        <dbReference type="SAM" id="Phobius"/>
    </source>
</evidence>
<organism evidence="3 4">
    <name type="scientific">Anaerosolibacter carboniphilus</name>
    <dbReference type="NCBI Taxonomy" id="1417629"/>
    <lineage>
        <taxon>Bacteria</taxon>
        <taxon>Bacillati</taxon>
        <taxon>Bacillota</taxon>
        <taxon>Clostridia</taxon>
        <taxon>Peptostreptococcales</taxon>
        <taxon>Thermotaleaceae</taxon>
        <taxon>Anaerosolibacter</taxon>
    </lineage>
</organism>
<dbReference type="InterPro" id="IPR036938">
    <property type="entry name" value="PAP2/HPO_sf"/>
</dbReference>
<dbReference type="Proteomes" id="UP000579281">
    <property type="component" value="Unassembled WGS sequence"/>
</dbReference>
<dbReference type="InterPro" id="IPR000326">
    <property type="entry name" value="PAP2/HPO"/>
</dbReference>
<reference evidence="3 4" key="1">
    <citation type="submission" date="2020-08" db="EMBL/GenBank/DDBJ databases">
        <title>Genomic Encyclopedia of Type Strains, Phase IV (KMG-IV): sequencing the most valuable type-strain genomes for metagenomic binning, comparative biology and taxonomic classification.</title>
        <authorList>
            <person name="Goeker M."/>
        </authorList>
    </citation>
    <scope>NUCLEOTIDE SEQUENCE [LARGE SCALE GENOMIC DNA]</scope>
    <source>
        <strain evidence="3 4">DSM 103526</strain>
    </source>
</reference>
<dbReference type="SUPFAM" id="SSF48317">
    <property type="entry name" value="Acid phosphatase/Vanadium-dependent haloperoxidase"/>
    <property type="match status" value="1"/>
</dbReference>
<accession>A0A841KQY1</accession>
<evidence type="ECO:0000313" key="3">
    <source>
        <dbReference type="EMBL" id="MBB6215906.1"/>
    </source>
</evidence>
<evidence type="ECO:0000259" key="2">
    <source>
        <dbReference type="Pfam" id="PF01569"/>
    </source>
</evidence>
<dbReference type="EMBL" id="JACHEN010000011">
    <property type="protein sequence ID" value="MBB6215906.1"/>
    <property type="molecule type" value="Genomic_DNA"/>
</dbReference>
<dbReference type="RefSeq" id="WP_207726948.1">
    <property type="nucleotide sequence ID" value="NZ_JACHEN010000011.1"/>
</dbReference>
<dbReference type="AlphaFoldDB" id="A0A841KQY1"/>
<feature type="transmembrane region" description="Helical" evidence="1">
    <location>
        <begin position="48"/>
        <end position="71"/>
    </location>
</feature>
<keyword evidence="4" id="KW-1185">Reference proteome</keyword>
<sequence length="228" mass="27339">MRLNKFQDYRHFFILTYYGFIWFLYYYTERTIKPEYYIHSKIDLYIPFVKYMIIPYIFWYVYIFGTLLYLGLKSKDDFLKLTIFLFTGMTLCFIFYMIFPNGQNLRPIIIENDIFSKLIRYIYAVDTPTNSSPSIHVLNAIAIHIALIRCKRLEENKMIRVSSFIVMALIIGSTVMIKQHSVLDVVYGIALSILLYSVIYNLKFFRLLRFGKLSLTYHSKKFLNFFSK</sequence>
<keyword evidence="1" id="KW-0472">Membrane</keyword>
<feature type="domain" description="Phosphatidic acid phosphatase type 2/haloperoxidase" evidence="2">
    <location>
        <begin position="127"/>
        <end position="204"/>
    </location>
</feature>
<gene>
    <name evidence="3" type="ORF">HNQ80_001997</name>
</gene>
<evidence type="ECO:0000313" key="4">
    <source>
        <dbReference type="Proteomes" id="UP000579281"/>
    </source>
</evidence>
<comment type="caution">
    <text evidence="3">The sequence shown here is derived from an EMBL/GenBank/DDBJ whole genome shotgun (WGS) entry which is preliminary data.</text>
</comment>
<proteinExistence type="predicted"/>
<dbReference type="Gene3D" id="1.20.144.10">
    <property type="entry name" value="Phosphatidic acid phosphatase type 2/haloperoxidase"/>
    <property type="match status" value="1"/>
</dbReference>
<feature type="transmembrane region" description="Helical" evidence="1">
    <location>
        <begin position="185"/>
        <end position="202"/>
    </location>
</feature>
<keyword evidence="1" id="KW-1133">Transmembrane helix</keyword>
<name>A0A841KQY1_9FIRM</name>
<dbReference type="Pfam" id="PF01569">
    <property type="entry name" value="PAP2"/>
    <property type="match status" value="1"/>
</dbReference>
<protein>
    <submittedName>
        <fullName evidence="3">Membrane-associated phospholipid phosphatase</fullName>
    </submittedName>
</protein>
<feature type="transmembrane region" description="Helical" evidence="1">
    <location>
        <begin position="12"/>
        <end position="28"/>
    </location>
</feature>
<keyword evidence="1" id="KW-0812">Transmembrane</keyword>
<feature type="transmembrane region" description="Helical" evidence="1">
    <location>
        <begin position="161"/>
        <end position="179"/>
    </location>
</feature>